<dbReference type="InParanoid" id="A0A0D2X2J5"/>
<feature type="region of interest" description="Disordered" evidence="1">
    <location>
        <begin position="40"/>
        <end position="62"/>
    </location>
</feature>
<protein>
    <submittedName>
        <fullName evidence="3">Uncharacterized protein</fullName>
    </submittedName>
</protein>
<organism evidence="3 4">
    <name type="scientific">Capsaspora owczarzaki (strain ATCC 30864)</name>
    <dbReference type="NCBI Taxonomy" id="595528"/>
    <lineage>
        <taxon>Eukaryota</taxon>
        <taxon>Filasterea</taxon>
        <taxon>Capsaspora</taxon>
    </lineage>
</organism>
<evidence type="ECO:0000313" key="3">
    <source>
        <dbReference type="EMBL" id="KJE92669.1"/>
    </source>
</evidence>
<accession>A0A0D2X2J5</accession>
<evidence type="ECO:0000256" key="2">
    <source>
        <dbReference type="SAM" id="Phobius"/>
    </source>
</evidence>
<feature type="compositionally biased region" description="Polar residues" evidence="1">
    <location>
        <begin position="51"/>
        <end position="62"/>
    </location>
</feature>
<sequence length="272" mass="28646">MMASSPTSWLKSSCAMPENSKKSCQHRWNTMAEPKLVRPIATPDRNADTPMHSTTAQSGRSAIVRSSSGAVPFPDASAIHALPVCAPTSAAAASAAASASGSRSGCAGCWVVDRFRICRSLSSWSLSRPPSIRRSNGLGLPFRRSSRSSRTLFAAAGAPSAGASANRGAAAKCCCSECSAAPNCSARALEAQVANPTQSISTIIFISIIVVVVVVILSMEVRAEDDDRIHPFCLLCKSGTENCRSKTSSKQVWVSCDLALCVQHCRCMCFVL</sequence>
<gene>
    <name evidence="3" type="ORF">CAOG_009691</name>
</gene>
<keyword evidence="2" id="KW-0812">Transmembrane</keyword>
<reference evidence="4" key="1">
    <citation type="submission" date="2011-02" db="EMBL/GenBank/DDBJ databases">
        <title>The Genome Sequence of Capsaspora owczarzaki ATCC 30864.</title>
        <authorList>
            <person name="Russ C."/>
            <person name="Cuomo C."/>
            <person name="Burger G."/>
            <person name="Gray M.W."/>
            <person name="Holland P.W.H."/>
            <person name="King N."/>
            <person name="Lang F.B.F."/>
            <person name="Roger A.J."/>
            <person name="Ruiz-Trillo I."/>
            <person name="Young S.K."/>
            <person name="Zeng Q."/>
            <person name="Gargeya S."/>
            <person name="Alvarado L."/>
            <person name="Berlin A."/>
            <person name="Chapman S.B."/>
            <person name="Chen Z."/>
            <person name="Freedman E."/>
            <person name="Gellesch M."/>
            <person name="Goldberg J."/>
            <person name="Griggs A."/>
            <person name="Gujja S."/>
            <person name="Heilman E."/>
            <person name="Heiman D."/>
            <person name="Howarth C."/>
            <person name="Mehta T."/>
            <person name="Neiman D."/>
            <person name="Pearson M."/>
            <person name="Roberts A."/>
            <person name="Saif S."/>
            <person name="Shea T."/>
            <person name="Shenoy N."/>
            <person name="Sisk P."/>
            <person name="Stolte C."/>
            <person name="Sykes S."/>
            <person name="White J."/>
            <person name="Yandava C."/>
            <person name="Haas B."/>
            <person name="Nusbaum C."/>
            <person name="Birren B."/>
        </authorList>
    </citation>
    <scope>NUCLEOTIDE SEQUENCE</scope>
    <source>
        <strain evidence="4">ATCC 30864</strain>
    </source>
</reference>
<dbReference type="EMBL" id="KE346364">
    <property type="protein sequence ID" value="KJE92669.1"/>
    <property type="molecule type" value="Genomic_DNA"/>
</dbReference>
<proteinExistence type="predicted"/>
<keyword evidence="2" id="KW-0472">Membrane</keyword>
<keyword evidence="2" id="KW-1133">Transmembrane helix</keyword>
<evidence type="ECO:0000313" key="4">
    <source>
        <dbReference type="Proteomes" id="UP000008743"/>
    </source>
</evidence>
<feature type="transmembrane region" description="Helical" evidence="2">
    <location>
        <begin position="200"/>
        <end position="219"/>
    </location>
</feature>
<evidence type="ECO:0000256" key="1">
    <source>
        <dbReference type="SAM" id="MobiDB-lite"/>
    </source>
</evidence>
<dbReference type="Proteomes" id="UP000008743">
    <property type="component" value="Unassembled WGS sequence"/>
</dbReference>
<keyword evidence="4" id="KW-1185">Reference proteome</keyword>
<dbReference type="AlphaFoldDB" id="A0A0D2X2J5"/>
<name>A0A0D2X2J5_CAPO3</name>